<feature type="region of interest" description="Disordered" evidence="1">
    <location>
        <begin position="105"/>
        <end position="173"/>
    </location>
</feature>
<protein>
    <submittedName>
        <fullName evidence="2">Uncharacterized protein</fullName>
    </submittedName>
</protein>
<evidence type="ECO:0000313" key="2">
    <source>
        <dbReference type="EMBL" id="KAG5614745.1"/>
    </source>
</evidence>
<evidence type="ECO:0000313" key="3">
    <source>
        <dbReference type="Proteomes" id="UP000824120"/>
    </source>
</evidence>
<name>A0A9J5ZRA3_SOLCO</name>
<dbReference type="EMBL" id="JACXVP010000003">
    <property type="protein sequence ID" value="KAG5614745.1"/>
    <property type="molecule type" value="Genomic_DNA"/>
</dbReference>
<keyword evidence="3" id="KW-1185">Reference proteome</keyword>
<sequence>MTICLSNARHVSFKVIMKNECFITHSELYPKEEAKVERQLDERKEKGGEEGDEVFQEQKGKNYIKRGRQPYKGRVEQQWIPKPQPKEQGATTCNKFGVLYNMIEEEQPTQKNEVTRQNKGEQNTNIDGEQSDIQDAQSSINKVDKKDLIDLREMDNTPEKGIKQSLADADERGSNATVLELNQVQKSPKAEELIGEIEEKEAETINTMSDKESNDKQNSEEDENVNVNVQYVSKNGDLSLRQIDNLKSKSKRSAKHVQTQSQINTISKNGFVRTQKSFDRLIKLHKRHHYSYIALLEPFQSPSEIEVYRQKLGLANARVNIS</sequence>
<feature type="compositionally biased region" description="Basic and acidic residues" evidence="1">
    <location>
        <begin position="209"/>
        <end position="219"/>
    </location>
</feature>
<comment type="caution">
    <text evidence="2">The sequence shown here is derived from an EMBL/GenBank/DDBJ whole genome shotgun (WGS) entry which is preliminary data.</text>
</comment>
<evidence type="ECO:0000256" key="1">
    <source>
        <dbReference type="SAM" id="MobiDB-lite"/>
    </source>
</evidence>
<proteinExistence type="predicted"/>
<feature type="compositionally biased region" description="Basic and acidic residues" evidence="1">
    <location>
        <begin position="142"/>
        <end position="162"/>
    </location>
</feature>
<feature type="compositionally biased region" description="Polar residues" evidence="1">
    <location>
        <begin position="120"/>
        <end position="141"/>
    </location>
</feature>
<dbReference type="Proteomes" id="UP000824120">
    <property type="component" value="Chromosome 3"/>
</dbReference>
<dbReference type="AlphaFoldDB" id="A0A9J5ZRA3"/>
<feature type="compositionally biased region" description="Basic and acidic residues" evidence="1">
    <location>
        <begin position="34"/>
        <end position="49"/>
    </location>
</feature>
<organism evidence="2 3">
    <name type="scientific">Solanum commersonii</name>
    <name type="common">Commerson's wild potato</name>
    <name type="synonym">Commerson's nightshade</name>
    <dbReference type="NCBI Taxonomy" id="4109"/>
    <lineage>
        <taxon>Eukaryota</taxon>
        <taxon>Viridiplantae</taxon>
        <taxon>Streptophyta</taxon>
        <taxon>Embryophyta</taxon>
        <taxon>Tracheophyta</taxon>
        <taxon>Spermatophyta</taxon>
        <taxon>Magnoliopsida</taxon>
        <taxon>eudicotyledons</taxon>
        <taxon>Gunneridae</taxon>
        <taxon>Pentapetalae</taxon>
        <taxon>asterids</taxon>
        <taxon>lamiids</taxon>
        <taxon>Solanales</taxon>
        <taxon>Solanaceae</taxon>
        <taxon>Solanoideae</taxon>
        <taxon>Solaneae</taxon>
        <taxon>Solanum</taxon>
    </lineage>
</organism>
<gene>
    <name evidence="2" type="ORF">H5410_014569</name>
</gene>
<accession>A0A9J5ZRA3</accession>
<feature type="region of interest" description="Disordered" evidence="1">
    <location>
        <begin position="34"/>
        <end position="73"/>
    </location>
</feature>
<feature type="compositionally biased region" description="Basic residues" evidence="1">
    <location>
        <begin position="62"/>
        <end position="71"/>
    </location>
</feature>
<reference evidence="2 3" key="1">
    <citation type="submission" date="2020-09" db="EMBL/GenBank/DDBJ databases">
        <title>De no assembly of potato wild relative species, Solanum commersonii.</title>
        <authorList>
            <person name="Cho K."/>
        </authorList>
    </citation>
    <scope>NUCLEOTIDE SEQUENCE [LARGE SCALE GENOMIC DNA]</scope>
    <source>
        <strain evidence="2">LZ3.2</strain>
        <tissue evidence="2">Leaf</tissue>
    </source>
</reference>
<feature type="region of interest" description="Disordered" evidence="1">
    <location>
        <begin position="201"/>
        <end position="223"/>
    </location>
</feature>